<name>A0A1F7ST25_9BACT</name>
<evidence type="ECO:0000313" key="1">
    <source>
        <dbReference type="EMBL" id="OGL56911.1"/>
    </source>
</evidence>
<dbReference type="InterPro" id="IPR058240">
    <property type="entry name" value="rSAM_sf"/>
</dbReference>
<dbReference type="Proteomes" id="UP000179812">
    <property type="component" value="Unassembled WGS sequence"/>
</dbReference>
<dbReference type="SUPFAM" id="SSF102114">
    <property type="entry name" value="Radical SAM enzymes"/>
    <property type="match status" value="1"/>
</dbReference>
<sequence length="281" mass="31974">MGLESFDYSQVRDTVFQVGEGCNFACFGCQGEGRDHGANEEKLKPSITITDLERIYSSLPNLEKLRWGGDFSEPTIPNFELASLNRWIRNSTNWDIVTITNGSTLPTDEAKVPEYISNVLGYETLDSKQKLIVSVDSYHFLAYKNYHINKSLPGDPKETYKRKLSYITNYVVNNGLEDGFSINIMVNKDDDSQKVIESLRTEWNIPESIEINPLTLSIYSPVQEQILSLVDSNKANDLRNVNSFPAPDDPVTFVRKDKEGLFLYSNIADFGYRNRERGIKI</sequence>
<accession>A0A1F7ST25</accession>
<dbReference type="EMBL" id="MGDL01000029">
    <property type="protein sequence ID" value="OGL56911.1"/>
    <property type="molecule type" value="Genomic_DNA"/>
</dbReference>
<protein>
    <recommendedName>
        <fullName evidence="3">Radical SAM core domain-containing protein</fullName>
    </recommendedName>
</protein>
<evidence type="ECO:0000313" key="2">
    <source>
        <dbReference type="Proteomes" id="UP000179812"/>
    </source>
</evidence>
<gene>
    <name evidence="1" type="ORF">A2367_02930</name>
</gene>
<dbReference type="AlphaFoldDB" id="A0A1F7ST25"/>
<reference evidence="1 2" key="1">
    <citation type="journal article" date="2016" name="Nat. Commun.">
        <title>Thousands of microbial genomes shed light on interconnected biogeochemical processes in an aquifer system.</title>
        <authorList>
            <person name="Anantharaman K."/>
            <person name="Brown C.T."/>
            <person name="Hug L.A."/>
            <person name="Sharon I."/>
            <person name="Castelle C.J."/>
            <person name="Probst A.J."/>
            <person name="Thomas B.C."/>
            <person name="Singh A."/>
            <person name="Wilkins M.J."/>
            <person name="Karaoz U."/>
            <person name="Brodie E.L."/>
            <person name="Williams K.H."/>
            <person name="Hubbard S.S."/>
            <person name="Banfield J.F."/>
        </authorList>
    </citation>
    <scope>NUCLEOTIDE SEQUENCE [LARGE SCALE GENOMIC DNA]</scope>
</reference>
<evidence type="ECO:0008006" key="3">
    <source>
        <dbReference type="Google" id="ProtNLM"/>
    </source>
</evidence>
<comment type="caution">
    <text evidence="1">The sequence shown here is derived from an EMBL/GenBank/DDBJ whole genome shotgun (WGS) entry which is preliminary data.</text>
</comment>
<proteinExistence type="predicted"/>
<dbReference type="InterPro" id="IPR013785">
    <property type="entry name" value="Aldolase_TIM"/>
</dbReference>
<dbReference type="Gene3D" id="3.20.20.70">
    <property type="entry name" value="Aldolase class I"/>
    <property type="match status" value="1"/>
</dbReference>
<organism evidence="1 2">
    <name type="scientific">Candidatus Shapirobacteria bacterium RIFOXYB1_FULL_38_38</name>
    <dbReference type="NCBI Taxonomy" id="1802151"/>
    <lineage>
        <taxon>Bacteria</taxon>
        <taxon>Candidatus Shapironibacteriota</taxon>
    </lineage>
</organism>